<dbReference type="PROSITE" id="PS51740">
    <property type="entry name" value="SPOVT_ABRB"/>
    <property type="match status" value="1"/>
</dbReference>
<accession>A0A2H0Z0S6</accession>
<sequence length="83" mass="9414">MNTTTIQKWGNSYAVRLPREMIRKLNLQASCSVEIREATNGKAISIIPTRRHNTSLKEMIACITNENKHSIADWGNSVGEEVW</sequence>
<dbReference type="SUPFAM" id="SSF89447">
    <property type="entry name" value="AbrB/MazE/MraZ-like"/>
    <property type="match status" value="1"/>
</dbReference>
<name>A0A2H0Z0S6_9BACT</name>
<dbReference type="Gene3D" id="2.10.260.10">
    <property type="match status" value="1"/>
</dbReference>
<reference evidence="4" key="1">
    <citation type="submission" date="2017-09" db="EMBL/GenBank/DDBJ databases">
        <title>Depth-based differentiation of microbial function through sediment-hosted aquifers and enrichment of novel symbionts in the deep terrestrial subsurface.</title>
        <authorList>
            <person name="Probst A.J."/>
            <person name="Ladd B."/>
            <person name="Jarett J.K."/>
            <person name="Geller-Mcgrath D.E."/>
            <person name="Sieber C.M.K."/>
            <person name="Emerson J.B."/>
            <person name="Anantharaman K."/>
            <person name="Thomas B.C."/>
            <person name="Malmstrom R."/>
            <person name="Stieglmeier M."/>
            <person name="Klingl A."/>
            <person name="Woyke T."/>
            <person name="Ryan C.M."/>
            <person name="Banfield J.F."/>
        </authorList>
    </citation>
    <scope>NUCLEOTIDE SEQUENCE [LARGE SCALE GENOMIC DNA]</scope>
</reference>
<dbReference type="SMART" id="SM00966">
    <property type="entry name" value="SpoVT_AbrB"/>
    <property type="match status" value="1"/>
</dbReference>
<keyword evidence="1" id="KW-0238">DNA-binding</keyword>
<evidence type="ECO:0000256" key="1">
    <source>
        <dbReference type="PROSITE-ProRule" id="PRU01076"/>
    </source>
</evidence>
<protein>
    <recommendedName>
        <fullName evidence="2">SpoVT-AbrB domain-containing protein</fullName>
    </recommendedName>
</protein>
<dbReference type="Proteomes" id="UP000228687">
    <property type="component" value="Unassembled WGS sequence"/>
</dbReference>
<feature type="domain" description="SpoVT-AbrB" evidence="2">
    <location>
        <begin position="4"/>
        <end position="51"/>
    </location>
</feature>
<dbReference type="PANTHER" id="PTHR40516:SF1">
    <property type="entry name" value="ANTITOXIN CHPS-RELATED"/>
    <property type="match status" value="1"/>
</dbReference>
<dbReference type="InterPro" id="IPR037914">
    <property type="entry name" value="SpoVT-AbrB_sf"/>
</dbReference>
<evidence type="ECO:0000259" key="2">
    <source>
        <dbReference type="PROSITE" id="PS51740"/>
    </source>
</evidence>
<dbReference type="InterPro" id="IPR039052">
    <property type="entry name" value="Antitox_PemI-like"/>
</dbReference>
<dbReference type="GO" id="GO:0097351">
    <property type="term" value="F:toxin sequestering activity"/>
    <property type="evidence" value="ECO:0007669"/>
    <property type="project" value="InterPro"/>
</dbReference>
<dbReference type="GO" id="GO:0003677">
    <property type="term" value="F:DNA binding"/>
    <property type="evidence" value="ECO:0007669"/>
    <property type="project" value="UniProtKB-UniRule"/>
</dbReference>
<dbReference type="Pfam" id="PF04014">
    <property type="entry name" value="MazE_antitoxin"/>
    <property type="match status" value="1"/>
</dbReference>
<dbReference type="AlphaFoldDB" id="A0A2H0Z0S6"/>
<dbReference type="EMBL" id="PEXT01000008">
    <property type="protein sequence ID" value="PIS43602.1"/>
    <property type="molecule type" value="Genomic_DNA"/>
</dbReference>
<dbReference type="PANTHER" id="PTHR40516">
    <property type="entry name" value="ANTITOXIN CHPS-RELATED"/>
    <property type="match status" value="1"/>
</dbReference>
<proteinExistence type="predicted"/>
<dbReference type="InterPro" id="IPR007159">
    <property type="entry name" value="SpoVT-AbrB_dom"/>
</dbReference>
<evidence type="ECO:0000313" key="4">
    <source>
        <dbReference type="Proteomes" id="UP000228687"/>
    </source>
</evidence>
<organism evidence="3 4">
    <name type="scientific">Candidatus Kaiserbacteria bacterium CG08_land_8_20_14_0_20_50_21</name>
    <dbReference type="NCBI Taxonomy" id="1974604"/>
    <lineage>
        <taxon>Bacteria</taxon>
        <taxon>Candidatus Kaiseribacteriota</taxon>
    </lineage>
</organism>
<evidence type="ECO:0000313" key="3">
    <source>
        <dbReference type="EMBL" id="PIS43602.1"/>
    </source>
</evidence>
<comment type="caution">
    <text evidence="3">The sequence shown here is derived from an EMBL/GenBank/DDBJ whole genome shotgun (WGS) entry which is preliminary data.</text>
</comment>
<gene>
    <name evidence="3" type="ORF">COT23_00400</name>
</gene>